<keyword evidence="2" id="KW-1185">Reference proteome</keyword>
<sequence>MLFPGRPARFRKLAVMTSPYTIHIIQAMSEIDAAQWDACANPDAAREDVEGGEEALSKHEIERFNPFISHAFLNALETSKSVDPRHGWTPTHVIVKDPEGRLAAAAPAYLKTHSYGEYVFDHAWADAYHRGGLKYYPKLQIAVPFTPVTGRRLLVAAGHGEEARQRLITGLRAWREKIEASSIHVTFPTREDWNSLGAAGFLQRTGQQFHFINENYADFDAFLASLASRKRKMIKRERKDALSAGIDIELLTGADIKEHHWDAFFLFYTDTGNRKWGTPYLSREFFSHIGASMAEHILLVMAKRNGRYIAGAINFIGKDALYGRNWGCIEEHPFLHFEVCYYQAIEFAITRGLSRVEAGAQGEHKLARGYGPVATFSAHDIPDKRYARAIDEYLQKERVYIDEAIEQYGEQTPFKKGP</sequence>
<proteinExistence type="predicted"/>
<gene>
    <name evidence="1" type="ordered locus">Bind_1665</name>
</gene>
<dbReference type="RefSeq" id="WP_012384653.1">
    <property type="nucleotide sequence ID" value="NC_010581.1"/>
</dbReference>
<dbReference type="InterPro" id="IPR016181">
    <property type="entry name" value="Acyl_CoA_acyltransferase"/>
</dbReference>
<dbReference type="Gene3D" id="3.40.630.30">
    <property type="match status" value="1"/>
</dbReference>
<dbReference type="AlphaFoldDB" id="B2IC41"/>
<evidence type="ECO:0000313" key="1">
    <source>
        <dbReference type="EMBL" id="ACB95296.1"/>
    </source>
</evidence>
<dbReference type="EMBL" id="CP001016">
    <property type="protein sequence ID" value="ACB95296.1"/>
    <property type="molecule type" value="Genomic_DNA"/>
</dbReference>
<organism evidence="1 2">
    <name type="scientific">Beijerinckia indica subsp. indica (strain ATCC 9039 / DSM 1715 / NCIMB 8712)</name>
    <dbReference type="NCBI Taxonomy" id="395963"/>
    <lineage>
        <taxon>Bacteria</taxon>
        <taxon>Pseudomonadati</taxon>
        <taxon>Pseudomonadota</taxon>
        <taxon>Alphaproteobacteria</taxon>
        <taxon>Hyphomicrobiales</taxon>
        <taxon>Beijerinckiaceae</taxon>
        <taxon>Beijerinckia</taxon>
    </lineage>
</organism>
<dbReference type="eggNOG" id="COG3146">
    <property type="taxonomic scope" value="Bacteria"/>
</dbReference>
<dbReference type="InterPro" id="IPR007434">
    <property type="entry name" value="FemAB-like"/>
</dbReference>
<dbReference type="SUPFAM" id="SSF55729">
    <property type="entry name" value="Acyl-CoA N-acyltransferases (Nat)"/>
    <property type="match status" value="1"/>
</dbReference>
<accession>B2IC41</accession>
<dbReference type="PANTHER" id="PTHR47017">
    <property type="entry name" value="ACYL-COA"/>
    <property type="match status" value="1"/>
</dbReference>
<dbReference type="PANTHER" id="PTHR47017:SF1">
    <property type="entry name" value="ACYL-COA"/>
    <property type="match status" value="1"/>
</dbReference>
<reference evidence="2" key="1">
    <citation type="submission" date="2008-03" db="EMBL/GenBank/DDBJ databases">
        <title>Complete sequence of chromosome of Beijerinckia indica subsp. indica ATCC 9039.</title>
        <authorList>
            <consortium name="US DOE Joint Genome Institute"/>
            <person name="Copeland A."/>
            <person name="Lucas S."/>
            <person name="Lapidus A."/>
            <person name="Glavina del Rio T."/>
            <person name="Dalin E."/>
            <person name="Tice H."/>
            <person name="Bruce D."/>
            <person name="Goodwin L."/>
            <person name="Pitluck S."/>
            <person name="LaButti K."/>
            <person name="Schmutz J."/>
            <person name="Larimer F."/>
            <person name="Land M."/>
            <person name="Hauser L."/>
            <person name="Kyrpides N."/>
            <person name="Mikhailova N."/>
            <person name="Dunfield P.F."/>
            <person name="Dedysh S.N."/>
            <person name="Liesack W."/>
            <person name="Saw J.H."/>
            <person name="Alam M."/>
            <person name="Chen Y."/>
            <person name="Murrell J.C."/>
            <person name="Richardson P."/>
        </authorList>
    </citation>
    <scope>NUCLEOTIDE SEQUENCE [LARGE SCALE GENOMIC DNA]</scope>
    <source>
        <strain evidence="2">ATCC 9039 / DSM 1715 / NCIMB 8712</strain>
    </source>
</reference>
<evidence type="ECO:0008006" key="3">
    <source>
        <dbReference type="Google" id="ProtNLM"/>
    </source>
</evidence>
<dbReference type="KEGG" id="bid:Bind_1665"/>
<name>B2IC41_BEII9</name>
<reference evidence="1 2" key="2">
    <citation type="journal article" date="2010" name="J. Bacteriol.">
        <title>Complete genome sequence of Beijerinckia indica subsp. indica.</title>
        <authorList>
            <person name="Tamas I."/>
            <person name="Dedysh S.N."/>
            <person name="Liesack W."/>
            <person name="Stott M.B."/>
            <person name="Alam M."/>
            <person name="Murrell J.C."/>
            <person name="Dunfield P.F."/>
        </authorList>
    </citation>
    <scope>NUCLEOTIDE SEQUENCE [LARGE SCALE GENOMIC DNA]</scope>
    <source>
        <strain evidence="2">ATCC 9039 / DSM 1715 / NCIMB 8712</strain>
    </source>
</reference>
<dbReference type="Proteomes" id="UP000001695">
    <property type="component" value="Chromosome"/>
</dbReference>
<dbReference type="Pfam" id="PF04339">
    <property type="entry name" value="FemAB_like"/>
    <property type="match status" value="1"/>
</dbReference>
<dbReference type="STRING" id="395963.Bind_1665"/>
<protein>
    <recommendedName>
        <fullName evidence="3">N-acetyltransferase</fullName>
    </recommendedName>
</protein>
<dbReference type="HOGENOM" id="CLU_036032_1_1_5"/>
<evidence type="ECO:0000313" key="2">
    <source>
        <dbReference type="Proteomes" id="UP000001695"/>
    </source>
</evidence>